<comment type="cofactor">
    <cofactor evidence="8 9">
        <name>Zn(2+)</name>
        <dbReference type="ChEBI" id="CHEBI:29105"/>
    </cofactor>
    <text evidence="8 9">Binds 1 zinc ion per subunit.</text>
</comment>
<dbReference type="Gene3D" id="3.40.390.10">
    <property type="entry name" value="Collagenase (Catalytic Domain)"/>
    <property type="match status" value="1"/>
</dbReference>
<accession>A0AAE1AWR6</accession>
<dbReference type="PROSITE" id="PS51864">
    <property type="entry name" value="ASTACIN"/>
    <property type="match status" value="1"/>
</dbReference>
<dbReference type="InterPro" id="IPR003582">
    <property type="entry name" value="ShKT_dom"/>
</dbReference>
<dbReference type="Pfam" id="PF01549">
    <property type="entry name" value="ShK"/>
    <property type="match status" value="2"/>
</dbReference>
<dbReference type="PROSITE" id="PS51670">
    <property type="entry name" value="SHKT"/>
    <property type="match status" value="2"/>
</dbReference>
<keyword evidence="2 8" id="KW-0645">Protease</keyword>
<feature type="domain" description="ShKT" evidence="11">
    <location>
        <begin position="369"/>
        <end position="403"/>
    </location>
</feature>
<dbReference type="InterPro" id="IPR001506">
    <property type="entry name" value="Peptidase_M12A"/>
</dbReference>
<dbReference type="SUPFAM" id="SSF55486">
    <property type="entry name" value="Metalloproteases ('zincins'), catalytic domain"/>
    <property type="match status" value="1"/>
</dbReference>
<evidence type="ECO:0000256" key="2">
    <source>
        <dbReference type="ARBA" id="ARBA00022670"/>
    </source>
</evidence>
<comment type="function">
    <text evidence="1">Metalloprotease.</text>
</comment>
<evidence type="ECO:0000256" key="10">
    <source>
        <dbReference type="SAM" id="MobiDB-lite"/>
    </source>
</evidence>
<feature type="binding site" evidence="8">
    <location>
        <position position="203"/>
    </location>
    <ligand>
        <name>Zn(2+)</name>
        <dbReference type="ChEBI" id="CHEBI:29105"/>
        <note>catalytic</note>
    </ligand>
</feature>
<evidence type="ECO:0000313" key="14">
    <source>
        <dbReference type="Proteomes" id="UP001283361"/>
    </source>
</evidence>
<dbReference type="InterPro" id="IPR006026">
    <property type="entry name" value="Peptidase_Metallo"/>
</dbReference>
<dbReference type="GO" id="GO:0004222">
    <property type="term" value="F:metalloendopeptidase activity"/>
    <property type="evidence" value="ECO:0007669"/>
    <property type="project" value="UniProtKB-UniRule"/>
</dbReference>
<evidence type="ECO:0000256" key="8">
    <source>
        <dbReference type="PROSITE-ProRule" id="PRU01211"/>
    </source>
</evidence>
<dbReference type="SMART" id="SM00235">
    <property type="entry name" value="ZnMc"/>
    <property type="match status" value="1"/>
</dbReference>
<evidence type="ECO:0000313" key="13">
    <source>
        <dbReference type="EMBL" id="KAK3795109.1"/>
    </source>
</evidence>
<dbReference type="PANTHER" id="PTHR10127:SF780">
    <property type="entry name" value="METALLOENDOPEPTIDASE"/>
    <property type="match status" value="1"/>
</dbReference>
<feature type="binding site" evidence="8">
    <location>
        <position position="213"/>
    </location>
    <ligand>
        <name>Zn(2+)</name>
        <dbReference type="ChEBI" id="CHEBI:29105"/>
        <note>catalytic</note>
    </ligand>
</feature>
<feature type="domain" description="ShKT" evidence="11">
    <location>
        <begin position="414"/>
        <end position="448"/>
    </location>
</feature>
<keyword evidence="6 8" id="KW-0482">Metalloprotease</keyword>
<dbReference type="InterPro" id="IPR034035">
    <property type="entry name" value="Astacin-like_dom"/>
</dbReference>
<dbReference type="Gene3D" id="1.10.10.1940">
    <property type="match status" value="1"/>
</dbReference>
<evidence type="ECO:0000256" key="4">
    <source>
        <dbReference type="ARBA" id="ARBA00022801"/>
    </source>
</evidence>
<evidence type="ECO:0000256" key="1">
    <source>
        <dbReference type="ARBA" id="ARBA00002657"/>
    </source>
</evidence>
<evidence type="ECO:0000256" key="3">
    <source>
        <dbReference type="ARBA" id="ARBA00022723"/>
    </source>
</evidence>
<feature type="binding site" evidence="8">
    <location>
        <position position="207"/>
    </location>
    <ligand>
        <name>Zn(2+)</name>
        <dbReference type="ChEBI" id="CHEBI:29105"/>
        <note>catalytic</note>
    </ligand>
</feature>
<keyword evidence="7" id="KW-1015">Disulfide bond</keyword>
<feature type="compositionally biased region" description="Basic residues" evidence="10">
    <location>
        <begin position="76"/>
        <end position="92"/>
    </location>
</feature>
<comment type="caution">
    <text evidence="13">The sequence shown here is derived from an EMBL/GenBank/DDBJ whole genome shotgun (WGS) entry which is preliminary data.</text>
</comment>
<feature type="disulfide bond" evidence="7">
    <location>
        <begin position="414"/>
        <end position="448"/>
    </location>
</feature>
<evidence type="ECO:0000256" key="9">
    <source>
        <dbReference type="RuleBase" id="RU361183"/>
    </source>
</evidence>
<keyword evidence="14" id="KW-1185">Reference proteome</keyword>
<gene>
    <name evidence="13" type="ORF">RRG08_028310</name>
</gene>
<proteinExistence type="predicted"/>
<name>A0AAE1AWR6_9GAST</name>
<keyword evidence="3 8" id="KW-0479">Metal-binding</keyword>
<dbReference type="SMART" id="SM00254">
    <property type="entry name" value="ShKT"/>
    <property type="match status" value="2"/>
</dbReference>
<evidence type="ECO:0000256" key="5">
    <source>
        <dbReference type="ARBA" id="ARBA00022833"/>
    </source>
</evidence>
<dbReference type="PANTHER" id="PTHR10127">
    <property type="entry name" value="DISCOIDIN, CUB, EGF, LAMININ , AND ZINC METALLOPROTEASE DOMAIN CONTAINING"/>
    <property type="match status" value="1"/>
</dbReference>
<dbReference type="EMBL" id="JAWDGP010001078">
    <property type="protein sequence ID" value="KAK3795109.1"/>
    <property type="molecule type" value="Genomic_DNA"/>
</dbReference>
<feature type="disulfide bond" evidence="7">
    <location>
        <begin position="369"/>
        <end position="403"/>
    </location>
</feature>
<feature type="region of interest" description="Disordered" evidence="10">
    <location>
        <begin position="76"/>
        <end position="112"/>
    </location>
</feature>
<dbReference type="Pfam" id="PF01400">
    <property type="entry name" value="Astacin"/>
    <property type="match status" value="1"/>
</dbReference>
<keyword evidence="9" id="KW-0732">Signal</keyword>
<dbReference type="AlphaFoldDB" id="A0AAE1AWR6"/>
<feature type="active site" evidence="8">
    <location>
        <position position="204"/>
    </location>
</feature>
<keyword evidence="4 8" id="KW-0378">Hydrolase</keyword>
<dbReference type="PRINTS" id="PR00480">
    <property type="entry name" value="ASTACIN"/>
</dbReference>
<feature type="domain" description="Peptidase M12A" evidence="12">
    <location>
        <begin position="113"/>
        <end position="303"/>
    </location>
</feature>
<comment type="caution">
    <text evidence="7">Lacks conserved residue(s) required for the propagation of feature annotation.</text>
</comment>
<sequence length="495" mass="55070">MNFTKCIRLAACLLLMVGMTYAAKGGKKRMSIDKMIMDAAPDAQMFDVFHVMPEGDLKIMTEYDMLLTLDQYKKMRGPKTKGKSSVRSRTRRSTGGGRRGSSYPGFSRRQKRKADSDSSLLWPDCTVYYEVDKSFLPEDVNTVELAIAEWERFTCLNFEPSKFAQSRLQFKNGAGCYSMLGRQPEPQTVALAPGCRTKGIIAHEIGHAIGWYHEHMRPDRDNYISINFDAIPMRFHVNFDKYTTDIINDYGVEYDYTSLMHYGNDALPGSITALDPSFQDKMGQREGLTFKDIKLANLMYECASFMKCELKQCNFGGFQLYKAHKTALACECWCDSGDVSDPLVLCSELDSAPPQPSIRPTETPVVDLCYDVRDDCQMLKDKGYCMSKLAFMMDICKQTCGLCSTGSSGGREVCMDHDKGCEMMAAAGLCVTLEPVMQRQCPASCDLCSSPPDPCEIQKNVMASLDYIPNGIPRSAGVSLLPVVVSIAVATLSLA</sequence>
<protein>
    <recommendedName>
        <fullName evidence="9">Metalloendopeptidase</fullName>
        <ecNumber evidence="9">3.4.24.-</ecNumber>
    </recommendedName>
</protein>
<dbReference type="CDD" id="cd04280">
    <property type="entry name" value="ZnMc_astacin_like"/>
    <property type="match status" value="1"/>
</dbReference>
<feature type="chain" id="PRO_5041766728" description="Metalloendopeptidase" evidence="9">
    <location>
        <begin position="23"/>
        <end position="495"/>
    </location>
</feature>
<dbReference type="Proteomes" id="UP001283361">
    <property type="component" value="Unassembled WGS sequence"/>
</dbReference>
<evidence type="ECO:0000256" key="6">
    <source>
        <dbReference type="ARBA" id="ARBA00023049"/>
    </source>
</evidence>
<dbReference type="EC" id="3.4.24.-" evidence="9"/>
<evidence type="ECO:0000259" key="11">
    <source>
        <dbReference type="PROSITE" id="PS51670"/>
    </source>
</evidence>
<feature type="signal peptide" evidence="9">
    <location>
        <begin position="1"/>
        <end position="22"/>
    </location>
</feature>
<evidence type="ECO:0000256" key="7">
    <source>
        <dbReference type="PROSITE-ProRule" id="PRU01005"/>
    </source>
</evidence>
<dbReference type="GO" id="GO:0006508">
    <property type="term" value="P:proteolysis"/>
    <property type="evidence" value="ECO:0007669"/>
    <property type="project" value="UniProtKB-KW"/>
</dbReference>
<dbReference type="InterPro" id="IPR024079">
    <property type="entry name" value="MetalloPept_cat_dom_sf"/>
</dbReference>
<reference evidence="13" key="1">
    <citation type="journal article" date="2023" name="G3 (Bethesda)">
        <title>A reference genome for the long-term kleptoplast-retaining sea slug Elysia crispata morphotype clarki.</title>
        <authorList>
            <person name="Eastman K.E."/>
            <person name="Pendleton A.L."/>
            <person name="Shaikh M.A."/>
            <person name="Suttiyut T."/>
            <person name="Ogas R."/>
            <person name="Tomko P."/>
            <person name="Gavelis G."/>
            <person name="Widhalm J.R."/>
            <person name="Wisecaver J.H."/>
        </authorList>
    </citation>
    <scope>NUCLEOTIDE SEQUENCE</scope>
    <source>
        <strain evidence="13">ECLA1</strain>
    </source>
</reference>
<organism evidence="13 14">
    <name type="scientific">Elysia crispata</name>
    <name type="common">lettuce slug</name>
    <dbReference type="NCBI Taxonomy" id="231223"/>
    <lineage>
        <taxon>Eukaryota</taxon>
        <taxon>Metazoa</taxon>
        <taxon>Spiralia</taxon>
        <taxon>Lophotrochozoa</taxon>
        <taxon>Mollusca</taxon>
        <taxon>Gastropoda</taxon>
        <taxon>Heterobranchia</taxon>
        <taxon>Euthyneura</taxon>
        <taxon>Panpulmonata</taxon>
        <taxon>Sacoglossa</taxon>
        <taxon>Placobranchoidea</taxon>
        <taxon>Plakobranchidae</taxon>
        <taxon>Elysia</taxon>
    </lineage>
</organism>
<dbReference type="GO" id="GO:0008270">
    <property type="term" value="F:zinc ion binding"/>
    <property type="evidence" value="ECO:0007669"/>
    <property type="project" value="UniProtKB-UniRule"/>
</dbReference>
<keyword evidence="5 8" id="KW-0862">Zinc</keyword>
<evidence type="ECO:0000259" key="12">
    <source>
        <dbReference type="PROSITE" id="PS51864"/>
    </source>
</evidence>